<dbReference type="Gene3D" id="3.40.50.300">
    <property type="entry name" value="P-loop containing nucleotide triphosphate hydrolases"/>
    <property type="match status" value="1"/>
</dbReference>
<dbReference type="Proteomes" id="UP000646749">
    <property type="component" value="Unassembled WGS sequence"/>
</dbReference>
<reference evidence="2 3" key="1">
    <citation type="submission" date="2021-01" db="EMBL/GenBank/DDBJ databases">
        <title>Whole genome shotgun sequence of Plantactinospora endophytica NBRC 110450.</title>
        <authorList>
            <person name="Komaki H."/>
            <person name="Tamura T."/>
        </authorList>
    </citation>
    <scope>NUCLEOTIDE SEQUENCE [LARGE SCALE GENOMIC DNA]</scope>
    <source>
        <strain evidence="2 3">NBRC 110450</strain>
    </source>
</reference>
<dbReference type="Pfam" id="PF22738">
    <property type="entry name" value="NNH7"/>
    <property type="match status" value="1"/>
</dbReference>
<protein>
    <recommendedName>
        <fullName evidence="1">NACHT N-terminal Helical domain-containing protein</fullName>
    </recommendedName>
</protein>
<keyword evidence="3" id="KW-1185">Reference proteome</keyword>
<dbReference type="EMBL" id="BONW01000025">
    <property type="protein sequence ID" value="GIG90207.1"/>
    <property type="molecule type" value="Genomic_DNA"/>
</dbReference>
<evidence type="ECO:0000313" key="2">
    <source>
        <dbReference type="EMBL" id="GIG90207.1"/>
    </source>
</evidence>
<accession>A0ABQ4E675</accession>
<gene>
    <name evidence="2" type="ORF">Pen02_51430</name>
</gene>
<dbReference type="RefSeq" id="WP_203868639.1">
    <property type="nucleotide sequence ID" value="NZ_BONW01000025.1"/>
</dbReference>
<name>A0ABQ4E675_9ACTN</name>
<dbReference type="InterPro" id="IPR054567">
    <property type="entry name" value="NNH7"/>
</dbReference>
<dbReference type="InterPro" id="IPR027417">
    <property type="entry name" value="P-loop_NTPase"/>
</dbReference>
<proteinExistence type="predicted"/>
<dbReference type="SUPFAM" id="SSF52540">
    <property type="entry name" value="P-loop containing nucleoside triphosphate hydrolases"/>
    <property type="match status" value="1"/>
</dbReference>
<sequence>MPRTLSYADAARLLGGARSPVVTALDKLTGGALLGAAVAVPAVLALFDAKAEFVRLSHELVGGLAERRSGLSRYGRTERLAAAHRILVVTAFFEALAEADLPFRFEDLELTEREQVAVAGAHGADHGSLLSAFFGEDVPAPGPEQSYQSFQAVLGGYYRGVVERLRRFVVGLAAWDWLDVGQHRRFDAVLAAVPVDSVGRHQELLGRLAGEFAEVAFWAGLREHAATRYEVGRLAAALADVERLLQGISTGRPPDERRKALARACTAELGRPIVESGDVPAGIRVPTLGGAYVTPRCRVAALGPAARPSDESWWLDQPVRDDLSGFLVGHLTTPGAVEAPLLVLGQPGSGKSVLTRVLAARLPAADFLPVRVELRAVPAAADLQDQIEYAIRAATGERLEWPSLARSAGDALPVVLLDGFDELLQATGVSQTDYLAKVAAFQRREAEQGRPVVVVVTSRTSVADRSRPPEGTVALRLEPFDEPRVARWLATWNAVNAAEFAARGVVPLELPTVLAHRELAEQPLLLLMLALYDADDNGLRSAGELRSEELYERLLRQFARREVVKHRPGLPERELDLAVEDELRRLSVVAFAMFNRTAQWVNEAELEADLTALFGPAPATGTGTELRAPLRRAELVLGRFFFVHRSRALRDDERLETYEFLHATFGEFLVARFTWQVLLDVAAREAAATMPLGGGPVDDDLLQAVLSYAALSGRAPILGFLRGLMSTVHRERREVLVDLLVRLYRAAHHTRPARRFDLYQPRGLPVPARHAAYSVNLLLLAVCAAGTLHGSRLYPDRNVVPVWHRETLLWQSQLGSDDWAGLVEVLALERIRAEDGSRDIVLRVVADPAEAPVPPIDLLWTYDLRPEEFTGRSPWFRAPDQQLPRLARGANLRCAIDDDVLVHALEPTTAVLPDGTSEFYAPLSTAPTSTLHGLLAFLAMWPTPGPDESRRGYLRFAGMLRDGVTSLQPRRWLAGLVLERLAADGDLPAELAAEVVGAVHSICFRSSHGLAERLVRCCLTHFGRQRTVDERLGWYMATSLDAVAPSEPRFAAETLVRLAEAGVQVAGAAPLPEPANLLRSYPELAARYQRAVDVSGERLARPGEPDAT</sequence>
<comment type="caution">
    <text evidence="2">The sequence shown here is derived from an EMBL/GenBank/DDBJ whole genome shotgun (WGS) entry which is preliminary data.</text>
</comment>
<organism evidence="2 3">
    <name type="scientific">Plantactinospora endophytica</name>
    <dbReference type="NCBI Taxonomy" id="673535"/>
    <lineage>
        <taxon>Bacteria</taxon>
        <taxon>Bacillati</taxon>
        <taxon>Actinomycetota</taxon>
        <taxon>Actinomycetes</taxon>
        <taxon>Micromonosporales</taxon>
        <taxon>Micromonosporaceae</taxon>
        <taxon>Plantactinospora</taxon>
    </lineage>
</organism>
<evidence type="ECO:0000313" key="3">
    <source>
        <dbReference type="Proteomes" id="UP000646749"/>
    </source>
</evidence>
<feature type="domain" description="NACHT N-terminal Helical" evidence="1">
    <location>
        <begin position="3"/>
        <end position="223"/>
    </location>
</feature>
<evidence type="ECO:0000259" key="1">
    <source>
        <dbReference type="Pfam" id="PF22738"/>
    </source>
</evidence>